<evidence type="ECO:0000256" key="1">
    <source>
        <dbReference type="ARBA" id="ARBA00009500"/>
    </source>
</evidence>
<dbReference type="InterPro" id="IPR023795">
    <property type="entry name" value="Serpin_CS"/>
</dbReference>
<dbReference type="GO" id="GO:0004867">
    <property type="term" value="F:serine-type endopeptidase inhibitor activity"/>
    <property type="evidence" value="ECO:0007669"/>
    <property type="project" value="InterPro"/>
</dbReference>
<evidence type="ECO:0000313" key="4">
    <source>
        <dbReference type="EMBL" id="RHN62392.1"/>
    </source>
</evidence>
<dbReference type="SUPFAM" id="SSF56574">
    <property type="entry name" value="Serpins"/>
    <property type="match status" value="1"/>
</dbReference>
<dbReference type="Proteomes" id="UP000265566">
    <property type="component" value="Chromosome 4"/>
</dbReference>
<dbReference type="Pfam" id="PF00079">
    <property type="entry name" value="Serpin"/>
    <property type="match status" value="1"/>
</dbReference>
<sequence length="259" mass="29171">MVLKAIEVTKEVNLWAKKETNGLIKKVVAQESVNNLTRLIFANALYFKGAWIQPFSRCMTKKYDFHLLNGSSVKVPFMTSSLDQFIRAFDGFKVLRLPYKQGKDERKFSMYIFLPNAKDGLSALVEKVASEFELLEHKLPYKTARVGGFKIPRFKFSSKLESSHMLKDLGVILPFSSGGLTKMVDSLEGQNLSVSNIFQKCFIEVNEKGTKAVAASTTLFTLGRSTGLDFIADHPFLFLIREDLTQTILFAGQVFNPLC</sequence>
<dbReference type="SMART" id="SM00093">
    <property type="entry name" value="SERPIN"/>
    <property type="match status" value="1"/>
</dbReference>
<dbReference type="PROSITE" id="PS00284">
    <property type="entry name" value="SERPIN"/>
    <property type="match status" value="1"/>
</dbReference>
<accession>A0A396I9V4</accession>
<dbReference type="Gramene" id="rna24961">
    <property type="protein sequence ID" value="RHN62392.1"/>
    <property type="gene ID" value="gene24961"/>
</dbReference>
<dbReference type="InterPro" id="IPR000215">
    <property type="entry name" value="Serpin_fam"/>
</dbReference>
<gene>
    <name evidence="4" type="ORF">MtrunA17_Chr4g0046911</name>
</gene>
<protein>
    <submittedName>
        <fullName evidence="4">Putative Serpin family protein</fullName>
    </submittedName>
</protein>
<dbReference type="GO" id="GO:0005615">
    <property type="term" value="C:extracellular space"/>
    <property type="evidence" value="ECO:0007669"/>
    <property type="project" value="InterPro"/>
</dbReference>
<dbReference type="InterPro" id="IPR042178">
    <property type="entry name" value="Serpin_sf_1"/>
</dbReference>
<reference evidence="4" key="1">
    <citation type="journal article" date="2018" name="Nat. Plants">
        <title>Whole-genome landscape of Medicago truncatula symbiotic genes.</title>
        <authorList>
            <person name="Pecrix Y."/>
            <person name="Gamas P."/>
            <person name="Carrere S."/>
        </authorList>
    </citation>
    <scope>NUCLEOTIDE SEQUENCE</scope>
    <source>
        <tissue evidence="4">Leaves</tissue>
    </source>
</reference>
<comment type="caution">
    <text evidence="4">The sequence shown here is derived from an EMBL/GenBank/DDBJ whole genome shotgun (WGS) entry which is preliminary data.</text>
</comment>
<evidence type="ECO:0000256" key="2">
    <source>
        <dbReference type="RuleBase" id="RU000411"/>
    </source>
</evidence>
<dbReference type="EMBL" id="PSQE01000004">
    <property type="protein sequence ID" value="RHN62392.1"/>
    <property type="molecule type" value="Genomic_DNA"/>
</dbReference>
<dbReference type="PANTHER" id="PTHR11461">
    <property type="entry name" value="SERINE PROTEASE INHIBITOR, SERPIN"/>
    <property type="match status" value="1"/>
</dbReference>
<comment type="similarity">
    <text evidence="1 2">Belongs to the serpin family.</text>
</comment>
<dbReference type="PANTHER" id="PTHR11461:SF211">
    <property type="entry name" value="GH10112P-RELATED"/>
    <property type="match status" value="1"/>
</dbReference>
<dbReference type="InterPro" id="IPR042185">
    <property type="entry name" value="Serpin_sf_2"/>
</dbReference>
<dbReference type="Gene3D" id="3.30.497.10">
    <property type="entry name" value="Antithrombin, subunit I, domain 2"/>
    <property type="match status" value="1"/>
</dbReference>
<organism evidence="4">
    <name type="scientific">Medicago truncatula</name>
    <name type="common">Barrel medic</name>
    <name type="synonym">Medicago tribuloides</name>
    <dbReference type="NCBI Taxonomy" id="3880"/>
    <lineage>
        <taxon>Eukaryota</taxon>
        <taxon>Viridiplantae</taxon>
        <taxon>Streptophyta</taxon>
        <taxon>Embryophyta</taxon>
        <taxon>Tracheophyta</taxon>
        <taxon>Spermatophyta</taxon>
        <taxon>Magnoliopsida</taxon>
        <taxon>eudicotyledons</taxon>
        <taxon>Gunneridae</taxon>
        <taxon>Pentapetalae</taxon>
        <taxon>rosids</taxon>
        <taxon>fabids</taxon>
        <taxon>Fabales</taxon>
        <taxon>Fabaceae</taxon>
        <taxon>Papilionoideae</taxon>
        <taxon>50 kb inversion clade</taxon>
        <taxon>NPAAA clade</taxon>
        <taxon>Hologalegina</taxon>
        <taxon>IRL clade</taxon>
        <taxon>Trifolieae</taxon>
        <taxon>Medicago</taxon>
    </lineage>
</organism>
<proteinExistence type="inferred from homology"/>
<evidence type="ECO:0000259" key="3">
    <source>
        <dbReference type="SMART" id="SM00093"/>
    </source>
</evidence>
<dbReference type="Gene3D" id="2.10.310.10">
    <property type="entry name" value="Serpins superfamily"/>
    <property type="match status" value="1"/>
</dbReference>
<dbReference type="Gene3D" id="6.20.40.10">
    <property type="match status" value="1"/>
</dbReference>
<dbReference type="AlphaFoldDB" id="A0A396I9V4"/>
<dbReference type="Gene3D" id="2.30.39.10">
    <property type="entry name" value="Alpha-1-antitrypsin, domain 1"/>
    <property type="match status" value="1"/>
</dbReference>
<dbReference type="InterPro" id="IPR036186">
    <property type="entry name" value="Serpin_sf"/>
</dbReference>
<dbReference type="InterPro" id="IPR023796">
    <property type="entry name" value="Serpin_dom"/>
</dbReference>
<feature type="domain" description="Serpin" evidence="3">
    <location>
        <begin position="1"/>
        <end position="257"/>
    </location>
</feature>
<dbReference type="FunFam" id="2.10.310.10:FF:000001">
    <property type="entry name" value="Serpin family A member 1"/>
    <property type="match status" value="1"/>
</dbReference>
<name>A0A396I9V4_MEDTR</name>